<dbReference type="Pfam" id="PF19259">
    <property type="entry name" value="Ty3_capsid"/>
    <property type="match status" value="1"/>
</dbReference>
<feature type="compositionally biased region" description="Low complexity" evidence="2">
    <location>
        <begin position="536"/>
        <end position="545"/>
    </location>
</feature>
<gene>
    <name evidence="4" type="ORF">FSB_LOCUS44303</name>
</gene>
<evidence type="ECO:0000259" key="3">
    <source>
        <dbReference type="Pfam" id="PF19259"/>
    </source>
</evidence>
<feature type="compositionally biased region" description="Basic and acidic residues" evidence="2">
    <location>
        <begin position="122"/>
        <end position="135"/>
    </location>
</feature>
<dbReference type="EMBL" id="OIVN01004273">
    <property type="protein sequence ID" value="SPD16421.1"/>
    <property type="molecule type" value="Genomic_DNA"/>
</dbReference>
<feature type="compositionally biased region" description="Basic residues" evidence="2">
    <location>
        <begin position="168"/>
        <end position="178"/>
    </location>
</feature>
<evidence type="ECO:0000256" key="2">
    <source>
        <dbReference type="SAM" id="MobiDB-lite"/>
    </source>
</evidence>
<feature type="compositionally biased region" description="Polar residues" evidence="2">
    <location>
        <begin position="186"/>
        <end position="195"/>
    </location>
</feature>
<keyword evidence="1" id="KW-0175">Coiled coil</keyword>
<sequence length="926" mass="106104">MGRFAKLVNTEEKIAQFKSRYGIPKDVHIRYVPYGDLVLLQREDLVLPIVAIVEGGEEITVARPGKDQEEIIQAVPVTARRGVQVPQLVLPLTDPNFVPSLELSKVSDPVIRFPSLFNPTHRTEEEMPVQKRSIDIRTILGTSRNRKEGEDEEDEGGRESSPAEPLKKRPSSKKGKGKPARDLQKATGQVSQQLQHQKDPKEPWNCVFLVDGRPVGEGDSVLKSGNVRGGQVVDAIGKALLLPQDMKVWQEKRSRHMLENLKRDSVLVTELKKALDREFASSSQLRVENSQLKDAIAKAQAKVQKAEEKAQSYYDQGFTDAAESLQKSVLKFPFITPMVFYLHLTPKLLELATTHGDRDKRWSSNWGSRGEYAILQQQVDDHMSSIDRLHFKVDDNTGSIDRLHLKVDGLKAGIIEIRAMMEEVMKRLPVVKQPTMVQPEPQREAQSCQGGGAPILAPNHEVHFNPNQPWFSMPYDDPFELRPKRLNGGVFLNPIVESLCGLGNARPPPSFEDQCGLYGEEYWREKRVPRQQQQFHTFGQQAQPQRHARGRCNCGRARNYQGPQDRDPYGKNHDPLQRQAREPRAMELEFPRFKRGDPTSWMFRAIQYFEYYQVHDASKVMHASYHLDHDALIWFQSCEHDLGCWGNFARAIQLRFGPPSNDDPMELLIKLNHVNSIEEYKGLFESLSNRIKNLSSMHKLSCFMSGLKDEVRLAIKMQGPRTLSEAYALAKIQEQYIANVKRNTRPSYEVAAQIVPKVAAQFDPKVAAQLDLKVAVQFDPKVATQLNPKVAAQMDPKVVDPKPISARPTMMVQKLTPKQMLERRRKGLCYNCDESWTMWHTFKVMKLYFIEEVQEEKGVYVTSDEEEERVEWCEERRNTKEESINKHIQVPSRYWLIGRSPLMKKQLEDSSSIRPQQDHNLEDKVF</sequence>
<evidence type="ECO:0000313" key="4">
    <source>
        <dbReference type="EMBL" id="SPD16421.1"/>
    </source>
</evidence>
<reference evidence="4" key="1">
    <citation type="submission" date="2018-02" db="EMBL/GenBank/DDBJ databases">
        <authorList>
            <person name="Cohen D.B."/>
            <person name="Kent A.D."/>
        </authorList>
    </citation>
    <scope>NUCLEOTIDE SEQUENCE</scope>
</reference>
<evidence type="ECO:0000256" key="1">
    <source>
        <dbReference type="SAM" id="Coils"/>
    </source>
</evidence>
<organism evidence="4">
    <name type="scientific">Fagus sylvatica</name>
    <name type="common">Beechnut</name>
    <dbReference type="NCBI Taxonomy" id="28930"/>
    <lineage>
        <taxon>Eukaryota</taxon>
        <taxon>Viridiplantae</taxon>
        <taxon>Streptophyta</taxon>
        <taxon>Embryophyta</taxon>
        <taxon>Tracheophyta</taxon>
        <taxon>Spermatophyta</taxon>
        <taxon>Magnoliopsida</taxon>
        <taxon>eudicotyledons</taxon>
        <taxon>Gunneridae</taxon>
        <taxon>Pentapetalae</taxon>
        <taxon>rosids</taxon>
        <taxon>fabids</taxon>
        <taxon>Fagales</taxon>
        <taxon>Fagaceae</taxon>
        <taxon>Fagus</taxon>
    </lineage>
</organism>
<feature type="compositionally biased region" description="Basic and acidic residues" evidence="2">
    <location>
        <begin position="564"/>
        <end position="577"/>
    </location>
</feature>
<accession>A0A2N9HXM2</accession>
<protein>
    <recommendedName>
        <fullName evidence="3">Ty3 transposon capsid-like protein domain-containing protein</fullName>
    </recommendedName>
</protein>
<dbReference type="AlphaFoldDB" id="A0A2N9HXM2"/>
<feature type="domain" description="Ty3 transposon capsid-like protein" evidence="3">
    <location>
        <begin position="613"/>
        <end position="740"/>
    </location>
</feature>
<name>A0A2N9HXM2_FAGSY</name>
<dbReference type="InterPro" id="IPR045358">
    <property type="entry name" value="Ty3_capsid"/>
</dbReference>
<proteinExistence type="predicted"/>
<feature type="region of interest" description="Disordered" evidence="2">
    <location>
        <begin position="536"/>
        <end position="577"/>
    </location>
</feature>
<feature type="region of interest" description="Disordered" evidence="2">
    <location>
        <begin position="122"/>
        <end position="199"/>
    </location>
</feature>
<feature type="coiled-coil region" evidence="1">
    <location>
        <begin position="282"/>
        <end position="316"/>
    </location>
</feature>